<evidence type="ECO:0000256" key="9">
    <source>
        <dbReference type="ARBA" id="ARBA00022840"/>
    </source>
</evidence>
<dbReference type="Ensembl" id="ENSCABT00000033304.1">
    <property type="protein sequence ID" value="ENSCABP00000030385.1"/>
    <property type="gene ID" value="ENSCABG00000022233.1"/>
</dbReference>
<dbReference type="PRINTS" id="PR00476">
    <property type="entry name" value="PHFRCTKINASE"/>
</dbReference>
<evidence type="ECO:0000256" key="12">
    <source>
        <dbReference type="ARBA" id="ARBA00041248"/>
    </source>
</evidence>
<evidence type="ECO:0000256" key="10">
    <source>
        <dbReference type="ARBA" id="ARBA00022842"/>
    </source>
</evidence>
<dbReference type="UniPathway" id="UPA00109">
    <property type="reaction ID" value="UER00182"/>
</dbReference>
<protein>
    <recommendedName>
        <fullName evidence="12">6-phosphofructokinase type C</fullName>
    </recommendedName>
    <alternativeName>
        <fullName evidence="13">Phosphofructo-1-kinase isozyme C</fullName>
    </alternativeName>
</protein>
<dbReference type="GO" id="GO:0003872">
    <property type="term" value="F:6-phosphofructokinase activity"/>
    <property type="evidence" value="ECO:0007669"/>
    <property type="project" value="UniProtKB-EC"/>
</dbReference>
<feature type="domain" description="Phosphofructokinase" evidence="15">
    <location>
        <begin position="1"/>
        <end position="130"/>
    </location>
</feature>
<dbReference type="GO" id="GO:0030388">
    <property type="term" value="P:fructose 1,6-bisphosphate metabolic process"/>
    <property type="evidence" value="ECO:0007669"/>
    <property type="project" value="TreeGrafter"/>
</dbReference>
<dbReference type="GeneTree" id="ENSGT00940000155002"/>
<keyword evidence="7" id="KW-0547">Nucleotide-binding</keyword>
<keyword evidence="5" id="KW-0808">Transferase</keyword>
<dbReference type="Pfam" id="PF00365">
    <property type="entry name" value="PFK"/>
    <property type="match status" value="3"/>
</dbReference>
<dbReference type="GO" id="GO:0016020">
    <property type="term" value="C:membrane"/>
    <property type="evidence" value="ECO:0007669"/>
    <property type="project" value="TreeGrafter"/>
</dbReference>
<keyword evidence="6" id="KW-0479">Metal-binding</keyword>
<keyword evidence="10" id="KW-0460">Magnesium</keyword>
<evidence type="ECO:0000313" key="16">
    <source>
        <dbReference type="Ensembl" id="ENSCABP00000030385.1"/>
    </source>
</evidence>
<evidence type="ECO:0000256" key="4">
    <source>
        <dbReference type="ARBA" id="ARBA00022533"/>
    </source>
</evidence>
<dbReference type="GO" id="GO:0005945">
    <property type="term" value="C:6-phosphofructokinase complex"/>
    <property type="evidence" value="ECO:0007669"/>
    <property type="project" value="TreeGrafter"/>
</dbReference>
<reference evidence="16" key="1">
    <citation type="submission" date="2025-08" db="UniProtKB">
        <authorList>
            <consortium name="Ensembl"/>
        </authorList>
    </citation>
    <scope>IDENTIFICATION</scope>
</reference>
<dbReference type="FunFam" id="3.40.50.460:FF:000001">
    <property type="entry name" value="ATP-dependent 6-phosphofructokinase"/>
    <property type="match status" value="1"/>
</dbReference>
<dbReference type="InterPro" id="IPR000023">
    <property type="entry name" value="Phosphofructokinase_dom"/>
</dbReference>
<evidence type="ECO:0000256" key="6">
    <source>
        <dbReference type="ARBA" id="ARBA00022723"/>
    </source>
</evidence>
<evidence type="ECO:0000256" key="2">
    <source>
        <dbReference type="ARBA" id="ARBA00004679"/>
    </source>
</evidence>
<evidence type="ECO:0000256" key="14">
    <source>
        <dbReference type="ARBA" id="ARBA00048070"/>
    </source>
</evidence>
<dbReference type="Proteomes" id="UP000694404">
    <property type="component" value="Unplaced"/>
</dbReference>
<comment type="catalytic activity">
    <reaction evidence="14">
        <text>beta-D-fructose 6-phosphate + ATP = beta-D-fructose 1,6-bisphosphate + ADP + H(+)</text>
        <dbReference type="Rhea" id="RHEA:16109"/>
        <dbReference type="ChEBI" id="CHEBI:15378"/>
        <dbReference type="ChEBI" id="CHEBI:30616"/>
        <dbReference type="ChEBI" id="CHEBI:32966"/>
        <dbReference type="ChEBI" id="CHEBI:57634"/>
        <dbReference type="ChEBI" id="CHEBI:456216"/>
        <dbReference type="EC" id="2.7.1.11"/>
    </reaction>
</comment>
<dbReference type="GO" id="GO:0016208">
    <property type="term" value="F:AMP binding"/>
    <property type="evidence" value="ECO:0007669"/>
    <property type="project" value="TreeGrafter"/>
</dbReference>
<dbReference type="GO" id="GO:0070095">
    <property type="term" value="F:fructose-6-phosphate binding"/>
    <property type="evidence" value="ECO:0007669"/>
    <property type="project" value="TreeGrafter"/>
</dbReference>
<dbReference type="GO" id="GO:0048029">
    <property type="term" value="F:monosaccharide binding"/>
    <property type="evidence" value="ECO:0007669"/>
    <property type="project" value="TreeGrafter"/>
</dbReference>
<dbReference type="AlphaFoldDB" id="A0A8C0JF58"/>
<feature type="domain" description="Phosphofructokinase" evidence="15">
    <location>
        <begin position="343"/>
        <end position="628"/>
    </location>
</feature>
<keyword evidence="3" id="KW-0963">Cytoplasm</keyword>
<dbReference type="SUPFAM" id="SSF53784">
    <property type="entry name" value="Phosphofructokinase"/>
    <property type="match status" value="2"/>
</dbReference>
<dbReference type="GO" id="GO:0042802">
    <property type="term" value="F:identical protein binding"/>
    <property type="evidence" value="ECO:0007669"/>
    <property type="project" value="TreeGrafter"/>
</dbReference>
<dbReference type="GO" id="GO:0005524">
    <property type="term" value="F:ATP binding"/>
    <property type="evidence" value="ECO:0007669"/>
    <property type="project" value="UniProtKB-KW"/>
</dbReference>
<keyword evidence="11" id="KW-0324">Glycolysis</keyword>
<dbReference type="GO" id="GO:0046872">
    <property type="term" value="F:metal ion binding"/>
    <property type="evidence" value="ECO:0007669"/>
    <property type="project" value="UniProtKB-KW"/>
</dbReference>
<evidence type="ECO:0000256" key="1">
    <source>
        <dbReference type="ARBA" id="ARBA00001946"/>
    </source>
</evidence>
<keyword evidence="8" id="KW-0418">Kinase</keyword>
<feature type="domain" description="Phosphofructokinase" evidence="15">
    <location>
        <begin position="140"/>
        <end position="267"/>
    </location>
</feature>
<keyword evidence="4" id="KW-0021">Allosteric enzyme</keyword>
<dbReference type="InterPro" id="IPR009161">
    <property type="entry name" value="6-Pfructokinase_euk"/>
</dbReference>
<gene>
    <name evidence="16" type="primary">PFKP</name>
</gene>
<dbReference type="InterPro" id="IPR035966">
    <property type="entry name" value="PKF_sf"/>
</dbReference>
<sequence length="724" mass="79737">GMNAAVRAVVRMGIYVEAKVYFIYEGYQGMVDGGDNIVEVSWESVSSILQVGGTVIGSARCKEFRTREGRLKAAFNLIQRGITNLCVIGGDGSLTGANLFREEWSGLLEELAQSGKIEEEAVKKYVYLNIVGMTSGNTFTSGHQRTFVLEVMGRHCGYLALVSALACGADWVFIPEYPPEEGWEDQMCVKLSENRARKKRLNIIIVAEGAIDSHNKPITSEKVKDLVVQQLGFDTRVTILGHVQRGGTPSAFDRILASRMGVEAVLALLEATPDTPACVVSLSGNQAVRLPLMECVQMVSSGRRASLHLFINYNKVSFENNLNTYKLLSHRKPDTELPKTNFNVAVLNVGAPAAGMNAAVRSAVRVGITEGHSMFAVIDGFEGFANGQIKEISWGDVGGWTGQGGSLLGTKRTLPAKYLEKIADQMRTNNINALMVIGGFEAYLGLLELSAAREKYDEFCVPMVMVPATVSNNVPGSDFSIGADTALNTITDTCDRIKQSASGTKRRVFIIETMGGYCGYLANMGGLAAGADAAYIFEEKFDIRELQANVEHLTEKMKTSIQRGLVLRNENSNENYTTDFIYQLYSEEGKGVFDCRKNVLGHMQQGGAPSPFDRNFGTKISAKAVQWISKKLRETYRRGKVFANTEDSVCLLGMRRRNLLFQPVVELKDQADFVHRIPKEQWWLKLRPLMKILAKYKTSYDVSDSGQLEHVARHSPKEAETGAI</sequence>
<proteinExistence type="predicted"/>
<dbReference type="GO" id="GO:0061621">
    <property type="term" value="P:canonical glycolysis"/>
    <property type="evidence" value="ECO:0007669"/>
    <property type="project" value="TreeGrafter"/>
</dbReference>
<dbReference type="PROSITE" id="PS00433">
    <property type="entry name" value="PHOSPHOFRUCTOKINASE"/>
    <property type="match status" value="2"/>
</dbReference>
<accession>A0A8C0JF58</accession>
<dbReference type="FunFam" id="3.40.50.460:FF:000003">
    <property type="entry name" value="ATP-dependent 6-phosphofructokinase"/>
    <property type="match status" value="1"/>
</dbReference>
<dbReference type="InterPro" id="IPR015912">
    <property type="entry name" value="Phosphofructokinase_CS"/>
</dbReference>
<evidence type="ECO:0000256" key="8">
    <source>
        <dbReference type="ARBA" id="ARBA00022777"/>
    </source>
</evidence>
<dbReference type="PANTHER" id="PTHR13697:SF5">
    <property type="entry name" value="ATP-DEPENDENT 6-PHOSPHOFRUCTOKINASE, PLATELET TYPE"/>
    <property type="match status" value="1"/>
</dbReference>
<dbReference type="GO" id="GO:0006002">
    <property type="term" value="P:fructose 6-phosphate metabolic process"/>
    <property type="evidence" value="ECO:0007669"/>
    <property type="project" value="InterPro"/>
</dbReference>
<dbReference type="Gene3D" id="3.40.50.460">
    <property type="entry name" value="Phosphofructokinase domain"/>
    <property type="match status" value="2"/>
</dbReference>
<keyword evidence="17" id="KW-1185">Reference proteome</keyword>
<organism evidence="16 17">
    <name type="scientific">Chelonoidis abingdonii</name>
    <name type="common">Abingdon island giant tortoise</name>
    <name type="synonym">Testudo abingdonii</name>
    <dbReference type="NCBI Taxonomy" id="106734"/>
    <lineage>
        <taxon>Eukaryota</taxon>
        <taxon>Metazoa</taxon>
        <taxon>Chordata</taxon>
        <taxon>Craniata</taxon>
        <taxon>Vertebrata</taxon>
        <taxon>Euteleostomi</taxon>
        <taxon>Archelosauria</taxon>
        <taxon>Testudinata</taxon>
        <taxon>Testudines</taxon>
        <taxon>Cryptodira</taxon>
        <taxon>Durocryptodira</taxon>
        <taxon>Testudinoidea</taxon>
        <taxon>Testudinidae</taxon>
        <taxon>Chelonoidis</taxon>
    </lineage>
</organism>
<dbReference type="InterPro" id="IPR022953">
    <property type="entry name" value="ATP_PFK"/>
</dbReference>
<dbReference type="NCBIfam" id="TIGR02478">
    <property type="entry name" value="6PF1K_euk"/>
    <property type="match status" value="1"/>
</dbReference>
<dbReference type="Gene3D" id="3.40.50.450">
    <property type="match status" value="2"/>
</dbReference>
<name>A0A8C0JF58_CHEAB</name>
<evidence type="ECO:0000256" key="7">
    <source>
        <dbReference type="ARBA" id="ARBA00022741"/>
    </source>
</evidence>
<comment type="cofactor">
    <cofactor evidence="1">
        <name>Mg(2+)</name>
        <dbReference type="ChEBI" id="CHEBI:18420"/>
    </cofactor>
</comment>
<dbReference type="PANTHER" id="PTHR13697">
    <property type="entry name" value="PHOSPHOFRUCTOKINASE"/>
    <property type="match status" value="1"/>
</dbReference>
<reference evidence="16" key="2">
    <citation type="submission" date="2025-09" db="UniProtKB">
        <authorList>
            <consortium name="Ensembl"/>
        </authorList>
    </citation>
    <scope>IDENTIFICATION</scope>
</reference>
<evidence type="ECO:0000256" key="5">
    <source>
        <dbReference type="ARBA" id="ARBA00022679"/>
    </source>
</evidence>
<evidence type="ECO:0000256" key="3">
    <source>
        <dbReference type="ARBA" id="ARBA00022490"/>
    </source>
</evidence>
<evidence type="ECO:0000259" key="15">
    <source>
        <dbReference type="Pfam" id="PF00365"/>
    </source>
</evidence>
<keyword evidence="9" id="KW-0067">ATP-binding</keyword>
<comment type="pathway">
    <text evidence="2">Carbohydrate degradation; glycolysis; D-glyceraldehyde 3-phosphate and glycerone phosphate from D-glucose: step 3/4.</text>
</comment>
<evidence type="ECO:0000256" key="11">
    <source>
        <dbReference type="ARBA" id="ARBA00023152"/>
    </source>
</evidence>
<evidence type="ECO:0000256" key="13">
    <source>
        <dbReference type="ARBA" id="ARBA00041363"/>
    </source>
</evidence>
<evidence type="ECO:0000313" key="17">
    <source>
        <dbReference type="Proteomes" id="UP000694404"/>
    </source>
</evidence>